<protein>
    <submittedName>
        <fullName evidence="1">Putative cell wall-binding protein</fullName>
    </submittedName>
</protein>
<name>A0A2R5ETY6_9BACL</name>
<dbReference type="EMBL" id="BDQX01000055">
    <property type="protein sequence ID" value="GBG06854.1"/>
    <property type="molecule type" value="Genomic_DNA"/>
</dbReference>
<sequence>MRNPLSRPFEDERPRLEVGFIANKKAVSEDRKLILSYVVTKGVNQALKIRAWKPIIACLLAVMMVLTLVTPTITEAGVSTSTNSSEALQQSELYAALADEYGDDEALTMLRLMQQLGTVNDQGEVKNFPIVLNGQSYSLDQVVKLLQDPNTDLSQIASVDGDEITLEQLKKLIEIEQSLGQLLDKLEQGEVDITDQHLNNIEDIYSQAFKNGIQTLDANGNPIVYDAEGNIIAIDNQASRMLNSSQASTLPEYIGKNEDYKDLVQVSVHTISRDKIEFRLNSSQSVPVSFKYEWINVSQKFGRADGSSNGTITFKPGETSATLYYNIYRRGEASVKTKDWNLFQNDVFHGYSQADLLHFYDFKNFDRFSYNTSLSHSDLGTYYSYNGGAYVPLALRHGNAGRLQIGGVRGIDDFNNYYLATFPEKWNSVDRFEGNSAVYKTGQLLPINVYFNGPHELRPGWDEKKYKDGYLDLKNGQVAYALSKSEKSNEYGYETGGLLYSFASSISKQATIDYLAAPEQYDGFNVTKVNSMSPLFIWRYWRDVDFYGNPYPNKGFESSYPNNYTAFDGSYANDPEIIIVPSRADIFNGLSIDKNLYYVGDNIKVEIPLEATEGFYEWLVNGAITPEDIKKRVYVSIGDRDNGIIELDWKRDVGGEPVTPLTLTGELEVNDETFDLLSDAHSESGYLRAKIFYNNGSALNSATLGLREDMAMLNDTFQYFKIERPVYITADNANIVYPNPWPSGTEKEINLISKTATKLSYQVPAKATFQSRDQFEWRSSDESIASILADGTITPKTTGSVTFSLIAKNDGRVNPPTEIVSESIEIIDDGTSDIVIPSFSNQIIAYQEQDAVMYWSTNVMSRYKKLAQGGTPKKANFKVELYEGNYSEADLAAQTPIQTWSGPATTALVDASSFVIPGQYLTVLSIGGAPTYTLRVSTKNPENELHTLAATSHIVVRSPAVKIEIDRSAGQAFIDDVGSIPISWTMSNFDGFEGSEFEFEVTRNGEHVLGSQITYNAETEQFTSGSVNKSTGDFVLQIDAVDGSSQRLKDNYVVSIKAKNSSGTTWSYDSYYLYVYDADSLEIWVDGQQENAVTLSNIDRISNMSSEQILALNRDITLVKGTNINYSQFKDLNLITDQVAWDVANDDIATLNYGTYNNVASIEEYGYDSYTPTSKFHLTGLETGQTKVTAKHARTGIAMELDVTVETLRDKLYLFQLYPKVESTLNYTTKENGVEVEREVKTNASGELALYEENGIVSDIYITSLHDNSTYTGVIDQMALKSKEQNPATRQLYPVNILQLRRLAEVDVYLKKPDGKPYVGEITYRGGVYRNGRYASPAEIGVDTPVTIGNDGRLQVIFDTTDFYDPSYEPNAYSISAKDEIEIILEVQFGNDAYYPILVYSSGNAAPVDMIEFGDKNQVLRANASGERETFIYSQFVNTSSQSTRINMLNYRGKFGPNDQFSSINLTTEFMWWGETFVNETVKVELLNELGVMPDGQSYDTMKYPFSEFYTTKHVQLFNSKTIWLKKAESGSYSHRLYDDQGEFLKSFNGEATVVNMLGVPGVDIMGISSEINSIRNDMKNTPMTSVAPSNNDKIMLETLKLLSKYGLSVGPMSMNIYPTDDPMVYKTIMKVHKSTIPSTTSGSGGDVQFFKKNQQSFAPGAGDMLSMAKSSYAQEQTTAYQTAKQNQGFSNMGPMFTVGGYYMGAIRYNTQTGQWDNIVEAGGFTAGGGFQYKQVWNMMAGVVPVTFSIEVGAAIEIGFNTSVLYDEIAGYPWYDPSVTSVNDYLTSLRVVAYAEVFGGVGFDLSIIAMKIGVFGRLTFDNTTHFLTRDYLPTFDDKLMTGNKLTLEGIVGVRVMFKILFLSFTYDLASLKYSKTWLFENWNEIEEYWKKHSKQGLTSANAAQAISMYLESIGEPEMEVLEGITVENRDYLTEYERTWKSSENSNARLRGALSTSATSSITTLQSNAYPFSNPIVADDGSLFAYLSDAGSANVEDTVASWAKLNAASGQYEDQGSIVTDSSLRGFGDSSLQVDGEDDFVAAVWVTQDQPIEKEAGEEITNEEIMLMNNSTEVVAAIYDGQSWVTYPLTDNATPDLAPVVAVSDDKVMVAYRNVYSHNVDNPFDFSSFDSIMYRVYDRTTGEWSDPEVLYNGTNGTIMGINAAALSDGTSAIAFAVNNGG</sequence>
<evidence type="ECO:0000313" key="2">
    <source>
        <dbReference type="Proteomes" id="UP000245202"/>
    </source>
</evidence>
<feature type="non-terminal residue" evidence="1">
    <location>
        <position position="2180"/>
    </location>
</feature>
<gene>
    <name evidence="1" type="ORF">PAT3040_01395</name>
</gene>
<reference evidence="1 2" key="1">
    <citation type="submission" date="2017-08" db="EMBL/GenBank/DDBJ databases">
        <title>Substantial Increase in Enzyme Production by Combined Drug-Resistance Mutations in Paenibacillus agaridevorans.</title>
        <authorList>
            <person name="Tanaka Y."/>
            <person name="Funane K."/>
            <person name="Hosaka T."/>
            <person name="Shiwa Y."/>
            <person name="Fujita N."/>
            <person name="Miyazaki T."/>
            <person name="Yoshikawa H."/>
            <person name="Murakami K."/>
            <person name="Kasahara K."/>
            <person name="Inaoka T."/>
            <person name="Hiraga Y."/>
            <person name="Ochi K."/>
        </authorList>
    </citation>
    <scope>NUCLEOTIDE SEQUENCE [LARGE SCALE GENOMIC DNA]</scope>
    <source>
        <strain evidence="1 2">T-3040</strain>
    </source>
</reference>
<accession>A0A2R5ETY6</accession>
<dbReference type="InterPro" id="IPR008964">
    <property type="entry name" value="Invasin/intimin_cell_adhesion"/>
</dbReference>
<keyword evidence="2" id="KW-1185">Reference proteome</keyword>
<dbReference type="Gene3D" id="2.60.40.1080">
    <property type="match status" value="1"/>
</dbReference>
<dbReference type="SUPFAM" id="SSF49373">
    <property type="entry name" value="Invasin/intimin cell-adhesion fragments"/>
    <property type="match status" value="1"/>
</dbReference>
<evidence type="ECO:0000313" key="1">
    <source>
        <dbReference type="EMBL" id="GBG06854.1"/>
    </source>
</evidence>
<comment type="caution">
    <text evidence="1">The sequence shown here is derived from an EMBL/GenBank/DDBJ whole genome shotgun (WGS) entry which is preliminary data.</text>
</comment>
<proteinExistence type="predicted"/>
<dbReference type="Proteomes" id="UP000245202">
    <property type="component" value="Unassembled WGS sequence"/>
</dbReference>
<organism evidence="1 2">
    <name type="scientific">Paenibacillus agaridevorans</name>
    <dbReference type="NCBI Taxonomy" id="171404"/>
    <lineage>
        <taxon>Bacteria</taxon>
        <taxon>Bacillati</taxon>
        <taxon>Bacillota</taxon>
        <taxon>Bacilli</taxon>
        <taxon>Bacillales</taxon>
        <taxon>Paenibacillaceae</taxon>
        <taxon>Paenibacillus</taxon>
    </lineage>
</organism>